<evidence type="ECO:0000313" key="1">
    <source>
        <dbReference type="EMBL" id="TLP51268.1"/>
    </source>
</evidence>
<dbReference type="EMBL" id="VANP01000024">
    <property type="protein sequence ID" value="TLP51268.1"/>
    <property type="molecule type" value="Genomic_DNA"/>
</dbReference>
<dbReference type="OrthoDB" id="3541030at2"/>
<evidence type="ECO:0000313" key="2">
    <source>
        <dbReference type="Proteomes" id="UP000309033"/>
    </source>
</evidence>
<dbReference type="Proteomes" id="UP000309033">
    <property type="component" value="Unassembled WGS sequence"/>
</dbReference>
<comment type="caution">
    <text evidence="1">The sequence shown here is derived from an EMBL/GenBank/DDBJ whole genome shotgun (WGS) entry which is preliminary data.</text>
</comment>
<sequence length="82" mass="9363">MYKVDLDPGARQQVEALPTEAINPFLELRALLETHPWSGQRLNPDNPKANMLTHAFGRCGLAVYLVLDEQREVHILRIDWLG</sequence>
<protein>
    <recommendedName>
        <fullName evidence="3">Type II toxin-antitoxin system RelE/ParE family toxin</fullName>
    </recommendedName>
</protein>
<gene>
    <name evidence="1" type="ORF">FED44_34565</name>
</gene>
<accession>A0A5R8YHD4</accession>
<organism evidence="1 2">
    <name type="scientific">Microbispora triticiradicis</name>
    <dbReference type="NCBI Taxonomy" id="2200763"/>
    <lineage>
        <taxon>Bacteria</taxon>
        <taxon>Bacillati</taxon>
        <taxon>Actinomycetota</taxon>
        <taxon>Actinomycetes</taxon>
        <taxon>Streptosporangiales</taxon>
        <taxon>Streptosporangiaceae</taxon>
        <taxon>Microbispora</taxon>
    </lineage>
</organism>
<keyword evidence="2" id="KW-1185">Reference proteome</keyword>
<dbReference type="AlphaFoldDB" id="A0A5R8YHD4"/>
<name>A0A5R8YHD4_9ACTN</name>
<reference evidence="1" key="1">
    <citation type="submission" date="2019-05" db="EMBL/GenBank/DDBJ databases">
        <title>Isolation, diversity and antifungal activity of Actinobacteria from wheat.</title>
        <authorList>
            <person name="Yu B."/>
        </authorList>
    </citation>
    <scope>NUCLEOTIDE SEQUENCE [LARGE SCALE GENOMIC DNA]</scope>
    <source>
        <strain evidence="1">NEAU-HEGS1-5</strain>
    </source>
</reference>
<proteinExistence type="predicted"/>
<evidence type="ECO:0008006" key="3">
    <source>
        <dbReference type="Google" id="ProtNLM"/>
    </source>
</evidence>